<dbReference type="SUPFAM" id="SSF56112">
    <property type="entry name" value="Protein kinase-like (PK-like)"/>
    <property type="match status" value="1"/>
</dbReference>
<evidence type="ECO:0000256" key="8">
    <source>
        <dbReference type="SAM" id="MobiDB-lite"/>
    </source>
</evidence>
<proteinExistence type="predicted"/>
<accession>A0ABD1YI47</accession>
<keyword evidence="5" id="KW-0862">Zinc</keyword>
<dbReference type="Gene3D" id="1.10.510.10">
    <property type="entry name" value="Transferase(Phosphotransferase) domain 1"/>
    <property type="match status" value="1"/>
</dbReference>
<feature type="repeat" description="WD" evidence="7">
    <location>
        <begin position="713"/>
        <end position="752"/>
    </location>
</feature>
<dbReference type="PANTHER" id="PTHR44489:SF11">
    <property type="entry name" value="WD REPEAT DOMAIN 86"/>
    <property type="match status" value="1"/>
</dbReference>
<feature type="repeat" description="WD" evidence="7">
    <location>
        <begin position="844"/>
        <end position="873"/>
    </location>
</feature>
<dbReference type="InterPro" id="IPR044715">
    <property type="entry name" value="WDR86-like"/>
</dbReference>
<dbReference type="InterPro" id="IPR036322">
    <property type="entry name" value="WD40_repeat_dom_sf"/>
</dbReference>
<evidence type="ECO:0000256" key="6">
    <source>
        <dbReference type="PROSITE-ProRule" id="PRU00175"/>
    </source>
</evidence>
<feature type="region of interest" description="Disordered" evidence="8">
    <location>
        <begin position="323"/>
        <end position="350"/>
    </location>
</feature>
<dbReference type="InterPro" id="IPR027370">
    <property type="entry name" value="Znf-RING_euk"/>
</dbReference>
<feature type="repeat" description="WD" evidence="7">
    <location>
        <begin position="925"/>
        <end position="964"/>
    </location>
</feature>
<evidence type="ECO:0000259" key="9">
    <source>
        <dbReference type="PROSITE" id="PS50011"/>
    </source>
</evidence>
<dbReference type="InterPro" id="IPR017907">
    <property type="entry name" value="Znf_RING_CS"/>
</dbReference>
<sequence>MTSSTTETLMAECTVCLEPYDHELNIPRVLSCGHSFCDPCLHELHTQWHTSTSKIGDSDRISGGVLRCPECNQGTKLPLGGLKLLPKNVALLRLLPTSSSDCPPSRKAIRNSQTQSSRKSHGGENRVDLSSQNFKKKSTGDRQLKFKWDPVNSPSTARILHNSVFSPSVRQDSGAWDVRAWILPQEVILMKDNYSSDYGGLLSFGEIVLEQGWNRSRISVSLLRLEVKRREHRRATGDEERKCLEAECSKNREKSYEQVLLEVADGLDCRTKLEISVLLRISSICHRVCKTFGLWMNQKLELFLVCEHHESAERLSRDVLKSWSTRPPSSRCGSGGSSRTESPSDDSSEWRGKPKMEVLVDVMILLCELLLEVHAQGLVLGLLHPKSIVFDEFGNLLLDTNTALGERNSFLQMTKANKSFKTSFRLAGQVVVENDGSYSDREERGVAEPLNSVNCQDLDSESNTQRTIRRERKCWEYMCPEVLVLLDRDQGFLGGSSSQYAADDEFLRSIDREARITCRADVWSLGLIIAELVTGKLPLKGSDLNEVLEHIRIHNDEQDGAIFCLHCLPYWHQRLDPCPYMLEPEYSFLGHFLQRCFTYDPKKRADVYEVLQVFKELKYDNLAYHTLAGKYKSENLGQKNWILCLPGFVAEGLVEYEKGKLAQEQELDYAQETRKHNSEAPPLEVSAEADALLAGDEEEERLSEPFMELERSLEGHLDYVTALIISGIYLLSASFDKTIRVWSLEGNQLLKTLKGHHTQVILALAVDVNSMRCFSGDQSGLMCVWQLAEDMATPFRASWREHSDWRYTGVASLAVSEDGILYSGSGDRSIKAWSCQSFERLCTMEGHKAIVSALIVNGEILYSGSWDGVIRVWWRNDHSLLAVLSTSDFSMLGVRSICLSDNMLFAGHDNGSIRVWKDDEHLSTVRGHSTVVASLCVEGPFLYSGSWDDSIKVWRIEDITSNSSPALEEKCGSGVAALASDGSNLYVAVLNQIKVYSIFPGNSPLSSSSDAEDEEVDETH</sequence>
<evidence type="ECO:0000313" key="11">
    <source>
        <dbReference type="EMBL" id="KAL2630330.1"/>
    </source>
</evidence>
<dbReference type="PROSITE" id="PS00518">
    <property type="entry name" value="ZF_RING_1"/>
    <property type="match status" value="1"/>
</dbReference>
<dbReference type="PRINTS" id="PR00320">
    <property type="entry name" value="GPROTEINBRPT"/>
</dbReference>
<name>A0ABD1YI47_9MARC</name>
<dbReference type="SMART" id="SM00220">
    <property type="entry name" value="S_TKc"/>
    <property type="match status" value="1"/>
</dbReference>
<dbReference type="EMBL" id="JBHFFA010000004">
    <property type="protein sequence ID" value="KAL2630330.1"/>
    <property type="molecule type" value="Genomic_DNA"/>
</dbReference>
<dbReference type="SMART" id="SM00320">
    <property type="entry name" value="WD40"/>
    <property type="match status" value="6"/>
</dbReference>
<dbReference type="InterPro" id="IPR020472">
    <property type="entry name" value="WD40_PAC1"/>
</dbReference>
<organism evidence="11 12">
    <name type="scientific">Riccia fluitans</name>
    <dbReference type="NCBI Taxonomy" id="41844"/>
    <lineage>
        <taxon>Eukaryota</taxon>
        <taxon>Viridiplantae</taxon>
        <taxon>Streptophyta</taxon>
        <taxon>Embryophyta</taxon>
        <taxon>Marchantiophyta</taxon>
        <taxon>Marchantiopsida</taxon>
        <taxon>Marchantiidae</taxon>
        <taxon>Marchantiales</taxon>
        <taxon>Ricciaceae</taxon>
        <taxon>Riccia</taxon>
    </lineage>
</organism>
<dbReference type="PANTHER" id="PTHR44489">
    <property type="match status" value="1"/>
</dbReference>
<reference evidence="11 12" key="1">
    <citation type="submission" date="2024-09" db="EMBL/GenBank/DDBJ databases">
        <title>Chromosome-scale assembly of Riccia fluitans.</title>
        <authorList>
            <person name="Paukszto L."/>
            <person name="Sawicki J."/>
            <person name="Karawczyk K."/>
            <person name="Piernik-Szablinska J."/>
            <person name="Szczecinska M."/>
            <person name="Mazdziarz M."/>
        </authorList>
    </citation>
    <scope>NUCLEOTIDE SEQUENCE [LARGE SCALE GENOMIC DNA]</scope>
    <source>
        <strain evidence="11">Rf_01</strain>
        <tissue evidence="11">Aerial parts of the thallus</tissue>
    </source>
</reference>
<dbReference type="InterPro" id="IPR015943">
    <property type="entry name" value="WD40/YVTN_repeat-like_dom_sf"/>
</dbReference>
<protein>
    <submittedName>
        <fullName evidence="11">Uncharacterized protein</fullName>
    </submittedName>
</protein>
<dbReference type="InterPro" id="IPR011009">
    <property type="entry name" value="Kinase-like_dom_sf"/>
</dbReference>
<dbReference type="SMART" id="SM00184">
    <property type="entry name" value="RING"/>
    <property type="match status" value="1"/>
</dbReference>
<feature type="region of interest" description="Disordered" evidence="8">
    <location>
        <begin position="99"/>
        <end position="140"/>
    </location>
</feature>
<dbReference type="InterPro" id="IPR001841">
    <property type="entry name" value="Znf_RING"/>
</dbReference>
<evidence type="ECO:0000256" key="1">
    <source>
        <dbReference type="ARBA" id="ARBA00022574"/>
    </source>
</evidence>
<evidence type="ECO:0000256" key="3">
    <source>
        <dbReference type="ARBA" id="ARBA00022737"/>
    </source>
</evidence>
<dbReference type="SUPFAM" id="SSF57850">
    <property type="entry name" value="RING/U-box"/>
    <property type="match status" value="1"/>
</dbReference>
<dbReference type="Gene3D" id="3.30.40.10">
    <property type="entry name" value="Zinc/RING finger domain, C3HC4 (zinc finger)"/>
    <property type="match status" value="1"/>
</dbReference>
<dbReference type="Pfam" id="PF13445">
    <property type="entry name" value="zf-RING_UBOX"/>
    <property type="match status" value="1"/>
</dbReference>
<dbReference type="GO" id="GO:0008270">
    <property type="term" value="F:zinc ion binding"/>
    <property type="evidence" value="ECO:0007669"/>
    <property type="project" value="UniProtKB-KW"/>
</dbReference>
<dbReference type="PROSITE" id="PS50011">
    <property type="entry name" value="PROTEIN_KINASE_DOM"/>
    <property type="match status" value="1"/>
</dbReference>
<feature type="domain" description="RING-type" evidence="10">
    <location>
        <begin position="13"/>
        <end position="72"/>
    </location>
</feature>
<gene>
    <name evidence="11" type="ORF">R1flu_015016</name>
</gene>
<evidence type="ECO:0000256" key="4">
    <source>
        <dbReference type="ARBA" id="ARBA00022771"/>
    </source>
</evidence>
<keyword evidence="3" id="KW-0677">Repeat</keyword>
<keyword evidence="2" id="KW-0479">Metal-binding</keyword>
<dbReference type="Proteomes" id="UP001605036">
    <property type="component" value="Unassembled WGS sequence"/>
</dbReference>
<evidence type="ECO:0000259" key="10">
    <source>
        <dbReference type="PROSITE" id="PS50089"/>
    </source>
</evidence>
<evidence type="ECO:0000256" key="2">
    <source>
        <dbReference type="ARBA" id="ARBA00022723"/>
    </source>
</evidence>
<keyword evidence="4 6" id="KW-0863">Zinc-finger</keyword>
<dbReference type="PROSITE" id="PS50082">
    <property type="entry name" value="WD_REPEATS_2"/>
    <property type="match status" value="3"/>
</dbReference>
<evidence type="ECO:0000256" key="7">
    <source>
        <dbReference type="PROSITE-ProRule" id="PRU00221"/>
    </source>
</evidence>
<dbReference type="AlphaFoldDB" id="A0ABD1YI47"/>
<feature type="compositionally biased region" description="Low complexity" evidence="8">
    <location>
        <begin position="324"/>
        <end position="341"/>
    </location>
</feature>
<dbReference type="PROSITE" id="PS50294">
    <property type="entry name" value="WD_REPEATS_REGION"/>
    <property type="match status" value="1"/>
</dbReference>
<keyword evidence="1 7" id="KW-0853">WD repeat</keyword>
<dbReference type="InterPro" id="IPR000719">
    <property type="entry name" value="Prot_kinase_dom"/>
</dbReference>
<dbReference type="Pfam" id="PF00400">
    <property type="entry name" value="WD40"/>
    <property type="match status" value="4"/>
</dbReference>
<keyword evidence="12" id="KW-1185">Reference proteome</keyword>
<feature type="domain" description="Protein kinase" evidence="9">
    <location>
        <begin position="193"/>
        <end position="628"/>
    </location>
</feature>
<dbReference type="Gene3D" id="2.130.10.10">
    <property type="entry name" value="YVTN repeat-like/Quinoprotein amine dehydrogenase"/>
    <property type="match status" value="2"/>
</dbReference>
<dbReference type="InterPro" id="IPR013083">
    <property type="entry name" value="Znf_RING/FYVE/PHD"/>
</dbReference>
<comment type="caution">
    <text evidence="11">The sequence shown here is derived from an EMBL/GenBank/DDBJ whole genome shotgun (WGS) entry which is preliminary data.</text>
</comment>
<dbReference type="InterPro" id="IPR001680">
    <property type="entry name" value="WD40_rpt"/>
</dbReference>
<evidence type="ECO:0000256" key="5">
    <source>
        <dbReference type="ARBA" id="ARBA00022833"/>
    </source>
</evidence>
<dbReference type="PROSITE" id="PS50089">
    <property type="entry name" value="ZF_RING_2"/>
    <property type="match status" value="1"/>
</dbReference>
<evidence type="ECO:0000313" key="12">
    <source>
        <dbReference type="Proteomes" id="UP001605036"/>
    </source>
</evidence>
<dbReference type="SUPFAM" id="SSF50978">
    <property type="entry name" value="WD40 repeat-like"/>
    <property type="match status" value="1"/>
</dbReference>